<dbReference type="Pfam" id="PF00413">
    <property type="entry name" value="Peptidase_M10"/>
    <property type="match status" value="1"/>
</dbReference>
<comment type="similarity">
    <text evidence="2">Belongs to the peptidase M10A family.</text>
</comment>
<evidence type="ECO:0000259" key="27">
    <source>
        <dbReference type="SMART" id="SM00235"/>
    </source>
</evidence>
<reference evidence="28 29" key="1">
    <citation type="submission" date="2019-09" db="EMBL/GenBank/DDBJ databases">
        <title>Bird 10,000 Genomes (B10K) Project - Family phase.</title>
        <authorList>
            <person name="Zhang G."/>
        </authorList>
    </citation>
    <scope>NUCLEOTIDE SEQUENCE [LARGE SCALE GENOMIC DNA]</scope>
    <source>
        <strain evidence="28">B10K-DU-012-52</strain>
    </source>
</reference>
<dbReference type="SUPFAM" id="SSF55486">
    <property type="entry name" value="Metalloproteases ('zincins'), catalytic domain"/>
    <property type="match status" value="1"/>
</dbReference>
<evidence type="ECO:0000256" key="17">
    <source>
        <dbReference type="ARBA" id="ARBA00023180"/>
    </source>
</evidence>
<feature type="compositionally biased region" description="Basic and acidic residues" evidence="25">
    <location>
        <begin position="272"/>
        <end position="284"/>
    </location>
</feature>
<feature type="binding site" evidence="21">
    <location>
        <position position="199"/>
    </location>
    <ligand>
        <name>Ca(2+)</name>
        <dbReference type="ChEBI" id="CHEBI:29108"/>
        <label>3</label>
    </ligand>
</feature>
<proteinExistence type="inferred from homology"/>
<dbReference type="PROSITE" id="PS00024">
    <property type="entry name" value="HEMOPEXIN"/>
    <property type="match status" value="1"/>
</dbReference>
<feature type="disulfide bond" evidence="22">
    <location>
        <begin position="291"/>
        <end position="477"/>
    </location>
</feature>
<dbReference type="InterPro" id="IPR036375">
    <property type="entry name" value="Hemopexin-like_dom_sf"/>
</dbReference>
<feature type="binding site" evidence="21">
    <location>
        <position position="196"/>
    </location>
    <ligand>
        <name>Ca(2+)</name>
        <dbReference type="ChEBI" id="CHEBI:29108"/>
        <label>3</label>
    </ligand>
</feature>
<feature type="non-terminal residue" evidence="28">
    <location>
        <position position="1"/>
    </location>
</feature>
<dbReference type="Gene3D" id="3.40.390.10">
    <property type="entry name" value="Collagenase (Catalytic Domain)"/>
    <property type="match status" value="1"/>
</dbReference>
<evidence type="ECO:0000256" key="7">
    <source>
        <dbReference type="ARBA" id="ARBA00022723"/>
    </source>
</evidence>
<evidence type="ECO:0000256" key="13">
    <source>
        <dbReference type="ARBA" id="ARBA00023049"/>
    </source>
</evidence>
<dbReference type="InterPro" id="IPR001818">
    <property type="entry name" value="Pept_M10_metallopeptidase"/>
</dbReference>
<dbReference type="CDD" id="cd04278">
    <property type="entry name" value="ZnMc_MMP"/>
    <property type="match status" value="1"/>
</dbReference>
<feature type="binding site" evidence="21">
    <location>
        <position position="173"/>
    </location>
    <ligand>
        <name>Ca(2+)</name>
        <dbReference type="ChEBI" id="CHEBI:29108"/>
        <label>3</label>
    </ligand>
</feature>
<evidence type="ECO:0000313" key="28">
    <source>
        <dbReference type="EMBL" id="NXS59781.1"/>
    </source>
</evidence>
<keyword evidence="4" id="KW-0964">Secreted</keyword>
<dbReference type="FunFam" id="2.110.10.10:FF:000002">
    <property type="entry name" value="Matrix metallopeptidase 3"/>
    <property type="match status" value="1"/>
</dbReference>
<evidence type="ECO:0000256" key="22">
    <source>
        <dbReference type="PIRSR" id="PIRSR621190-3"/>
    </source>
</evidence>
<evidence type="ECO:0000256" key="11">
    <source>
        <dbReference type="ARBA" id="ARBA00022833"/>
    </source>
</evidence>
<keyword evidence="15" id="KW-0865">Zymogen</keyword>
<keyword evidence="10" id="KW-0378">Hydrolase</keyword>
<dbReference type="GO" id="GO:0004222">
    <property type="term" value="F:metalloendopeptidase activity"/>
    <property type="evidence" value="ECO:0007669"/>
    <property type="project" value="InterPro"/>
</dbReference>
<dbReference type="SMART" id="SM00235">
    <property type="entry name" value="ZnMc"/>
    <property type="match status" value="1"/>
</dbReference>
<dbReference type="PRINTS" id="PR00138">
    <property type="entry name" value="MATRIXIN"/>
</dbReference>
<feature type="binding site" evidence="20">
    <location>
        <position position="216"/>
    </location>
    <ligand>
        <name>Zn(2+)</name>
        <dbReference type="ChEBI" id="CHEBI:29105"/>
        <label>2</label>
        <note>catalytic</note>
    </ligand>
</feature>
<feature type="binding site" evidence="21">
    <location>
        <position position="438"/>
    </location>
    <ligand>
        <name>Ca(2+)</name>
        <dbReference type="ChEBI" id="CHEBI:29108"/>
        <label>4</label>
    </ligand>
</feature>
<dbReference type="PIRSF" id="PIRSF001191">
    <property type="entry name" value="Peptidase_M10A_matrix"/>
    <property type="match status" value="1"/>
</dbReference>
<feature type="chain" id="PRO_5029544030" description="Collagenase 3" evidence="26">
    <location>
        <begin position="18"/>
        <end position="477"/>
    </location>
</feature>
<comment type="cofactor">
    <cofactor evidence="21">
        <name>Ca(2+)</name>
        <dbReference type="ChEBI" id="CHEBI:29108"/>
    </cofactor>
    <text evidence="21">Can bind about 5 Ca(2+) ions per subunit.</text>
</comment>
<feature type="binding site" evidence="21">
    <location>
        <position position="298"/>
    </location>
    <ligand>
        <name>Ca(2+)</name>
        <dbReference type="ChEBI" id="CHEBI:29108"/>
        <label>4</label>
    </ligand>
</feature>
<dbReference type="Proteomes" id="UP000520535">
    <property type="component" value="Unassembled WGS sequence"/>
</dbReference>
<feature type="binding site" evidence="20">
    <location>
        <position position="220"/>
    </location>
    <ligand>
        <name>Zn(2+)</name>
        <dbReference type="ChEBI" id="CHEBI:29105"/>
        <label>2</label>
        <note>catalytic</note>
    </ligand>
</feature>
<feature type="binding site" evidence="21">
    <location>
        <position position="392"/>
    </location>
    <ligand>
        <name>Ca(2+)</name>
        <dbReference type="ChEBI" id="CHEBI:29108"/>
        <label>5</label>
    </ligand>
</feature>
<feature type="repeat" description="Hemopexin" evidence="24">
    <location>
        <begin position="386"/>
        <end position="432"/>
    </location>
</feature>
<feature type="binding site" evidence="21">
    <location>
        <position position="166"/>
    </location>
    <ligand>
        <name>Zn(2+)</name>
        <dbReference type="ChEBI" id="CHEBI:29105"/>
        <label>1</label>
    </ligand>
</feature>
<name>A0A7L2VR05_9AVES</name>
<keyword evidence="7 20" id="KW-0479">Metal-binding</keyword>
<keyword evidence="8 26" id="KW-0732">Signal</keyword>
<keyword evidence="17" id="KW-0325">Glycoprotein</keyword>
<feature type="binding site" evidence="21">
    <location>
        <position position="192"/>
    </location>
    <ligand>
        <name>Ca(2+)</name>
        <dbReference type="ChEBI" id="CHEBI:29108"/>
        <label>2</label>
    </ligand>
</feature>
<dbReference type="Pfam" id="PF00045">
    <property type="entry name" value="Hemopexin"/>
    <property type="match status" value="4"/>
</dbReference>
<dbReference type="GO" id="GO:0005615">
    <property type="term" value="C:extracellular space"/>
    <property type="evidence" value="ECO:0007669"/>
    <property type="project" value="TreeGrafter"/>
</dbReference>
<dbReference type="InterPro" id="IPR036365">
    <property type="entry name" value="PGBD-like_sf"/>
</dbReference>
<feature type="active site" evidence="19">
    <location>
        <position position="217"/>
    </location>
</feature>
<comment type="caution">
    <text evidence="28">The sequence shown here is derived from an EMBL/GenBank/DDBJ whole genome shotgun (WGS) entry which is preliminary data.</text>
</comment>
<feature type="binding site" evidence="21">
    <location>
        <position position="174"/>
    </location>
    <ligand>
        <name>Ca(2+)</name>
        <dbReference type="ChEBI" id="CHEBI:29108"/>
        <label>3</label>
    </ligand>
</feature>
<dbReference type="Pfam" id="PF01471">
    <property type="entry name" value="PG_binding_1"/>
    <property type="match status" value="1"/>
</dbReference>
<feature type="binding site" evidence="21">
    <location>
        <position position="194"/>
    </location>
    <ligand>
        <name>Zn(2+)</name>
        <dbReference type="ChEBI" id="CHEBI:29105"/>
        <label>1</label>
    </ligand>
</feature>
<dbReference type="Gene3D" id="2.110.10.10">
    <property type="entry name" value="Hemopexin-like domain"/>
    <property type="match status" value="1"/>
</dbReference>
<feature type="repeat" description="Hemopexin" evidence="24">
    <location>
        <begin position="338"/>
        <end position="384"/>
    </location>
</feature>
<comment type="cofactor">
    <cofactor evidence="21">
        <name>Zn(2+)</name>
        <dbReference type="ChEBI" id="CHEBI:29105"/>
    </cofactor>
    <text evidence="21">Binds 2 Zn(2+) ions per subunit.</text>
</comment>
<evidence type="ECO:0000256" key="16">
    <source>
        <dbReference type="ARBA" id="ARBA00023157"/>
    </source>
</evidence>
<evidence type="ECO:0000256" key="20">
    <source>
        <dbReference type="PIRSR" id="PIRSR001191-2"/>
    </source>
</evidence>
<feature type="binding site" evidence="21">
    <location>
        <position position="342"/>
    </location>
    <ligand>
        <name>Ca(2+)</name>
        <dbReference type="ChEBI" id="CHEBI:29108"/>
        <label>4</label>
    </ligand>
</feature>
<keyword evidence="16 22" id="KW-1015">Disulfide bond</keyword>
<evidence type="ECO:0000256" key="24">
    <source>
        <dbReference type="PROSITE-ProRule" id="PRU01011"/>
    </source>
</evidence>
<feature type="binding site" evidence="21">
    <location>
        <position position="181"/>
    </location>
    <ligand>
        <name>Zn(2+)</name>
        <dbReference type="ChEBI" id="CHEBI:29105"/>
        <label>1</label>
    </ligand>
</feature>
<keyword evidence="29" id="KW-1185">Reference proteome</keyword>
<evidence type="ECO:0000256" key="4">
    <source>
        <dbReference type="ARBA" id="ARBA00022525"/>
    </source>
</evidence>
<evidence type="ECO:0000256" key="3">
    <source>
        <dbReference type="ARBA" id="ARBA00018037"/>
    </source>
</evidence>
<feature type="modified residue" description="Phosphotyrosine; by PKDCC" evidence="23">
    <location>
        <position position="373"/>
    </location>
</feature>
<accession>A0A7L2VR05</accession>
<evidence type="ECO:0000256" key="23">
    <source>
        <dbReference type="PIRSR" id="PIRSR621190-4"/>
    </source>
</evidence>
<dbReference type="CDD" id="cd00094">
    <property type="entry name" value="HX"/>
    <property type="match status" value="1"/>
</dbReference>
<dbReference type="OrthoDB" id="406838at2759"/>
<feature type="binding site" evidence="21">
    <location>
        <position position="168"/>
    </location>
    <ligand>
        <name>Zn(2+)</name>
        <dbReference type="ChEBI" id="CHEBI:29105"/>
        <label>1</label>
    </ligand>
</feature>
<dbReference type="SUPFAM" id="SSF47090">
    <property type="entry name" value="PGBD-like"/>
    <property type="match status" value="1"/>
</dbReference>
<evidence type="ECO:0000256" key="14">
    <source>
        <dbReference type="ARBA" id="ARBA00023105"/>
    </source>
</evidence>
<dbReference type="GO" id="GO:0006508">
    <property type="term" value="P:proteolysis"/>
    <property type="evidence" value="ECO:0007669"/>
    <property type="project" value="UniProtKB-KW"/>
</dbReference>
<dbReference type="InterPro" id="IPR002477">
    <property type="entry name" value="Peptidoglycan-bd-like"/>
</dbReference>
<dbReference type="InterPro" id="IPR033739">
    <property type="entry name" value="M10A_MMP"/>
</dbReference>
<evidence type="ECO:0000256" key="8">
    <source>
        <dbReference type="ARBA" id="ARBA00022729"/>
    </source>
</evidence>
<dbReference type="EMBL" id="VYZX01022729">
    <property type="protein sequence ID" value="NXS59781.1"/>
    <property type="molecule type" value="Genomic_DNA"/>
</dbReference>
<feature type="repeat" description="Hemopexin" evidence="24">
    <location>
        <begin position="434"/>
        <end position="477"/>
    </location>
</feature>
<feature type="binding site" evidence="21">
    <location>
        <position position="440"/>
    </location>
    <ligand>
        <name>Ca(2+)</name>
        <dbReference type="ChEBI" id="CHEBI:29108"/>
        <label>5</label>
    </ligand>
</feature>
<feature type="non-terminal residue" evidence="28">
    <location>
        <position position="477"/>
    </location>
</feature>
<feature type="binding site" evidence="21">
    <location>
        <position position="122"/>
    </location>
    <ligand>
        <name>Ca(2+)</name>
        <dbReference type="ChEBI" id="CHEBI:29108"/>
        <label>1</label>
    </ligand>
</feature>
<feature type="domain" description="Peptidase metallopeptidase" evidence="27">
    <location>
        <begin position="103"/>
        <end position="262"/>
    </location>
</feature>
<evidence type="ECO:0000256" key="15">
    <source>
        <dbReference type="ARBA" id="ARBA00023145"/>
    </source>
</evidence>
<dbReference type="AlphaFoldDB" id="A0A7L2VR05"/>
<feature type="binding site" evidence="20">
    <location>
        <position position="226"/>
    </location>
    <ligand>
        <name>Zn(2+)</name>
        <dbReference type="ChEBI" id="CHEBI:29105"/>
        <label>2</label>
        <note>catalytic</note>
    </ligand>
</feature>
<dbReference type="PANTHER" id="PTHR10201">
    <property type="entry name" value="MATRIX METALLOPROTEINASE"/>
    <property type="match status" value="1"/>
</dbReference>
<organism evidence="28 29">
    <name type="scientific">Brachypteracias leptosomus</name>
    <name type="common">short-legged ground-roller</name>
    <dbReference type="NCBI Taxonomy" id="135165"/>
    <lineage>
        <taxon>Eukaryota</taxon>
        <taxon>Metazoa</taxon>
        <taxon>Chordata</taxon>
        <taxon>Craniata</taxon>
        <taxon>Vertebrata</taxon>
        <taxon>Euteleostomi</taxon>
        <taxon>Archelosauria</taxon>
        <taxon>Archosauria</taxon>
        <taxon>Dinosauria</taxon>
        <taxon>Saurischia</taxon>
        <taxon>Theropoda</taxon>
        <taxon>Coelurosauria</taxon>
        <taxon>Aves</taxon>
        <taxon>Neognathae</taxon>
        <taxon>Neoaves</taxon>
        <taxon>Telluraves</taxon>
        <taxon>Coraciimorphae</taxon>
        <taxon>Coraciiformes</taxon>
        <taxon>Brachypteraciidae</taxon>
        <taxon>Brachypteracias</taxon>
    </lineage>
</organism>
<keyword evidence="9" id="KW-0677">Repeat</keyword>
<evidence type="ECO:0000256" key="26">
    <source>
        <dbReference type="SAM" id="SignalP"/>
    </source>
</evidence>
<dbReference type="GO" id="GO:0008270">
    <property type="term" value="F:zinc ion binding"/>
    <property type="evidence" value="ECO:0007669"/>
    <property type="project" value="InterPro"/>
</dbReference>
<feature type="binding site" evidence="21">
    <location>
        <position position="199"/>
    </location>
    <ligand>
        <name>Ca(2+)</name>
        <dbReference type="ChEBI" id="CHEBI:29108"/>
        <label>1</label>
    </ligand>
</feature>
<feature type="binding site" evidence="21">
    <location>
        <position position="190"/>
    </location>
    <ligand>
        <name>Ca(2+)</name>
        <dbReference type="ChEBI" id="CHEBI:29108"/>
        <label>2</label>
    </ligand>
</feature>
<keyword evidence="5" id="KW-0272">Extracellular matrix</keyword>
<evidence type="ECO:0000256" key="5">
    <source>
        <dbReference type="ARBA" id="ARBA00022530"/>
    </source>
</evidence>
<evidence type="ECO:0000256" key="10">
    <source>
        <dbReference type="ARBA" id="ARBA00022801"/>
    </source>
</evidence>
<comment type="subcellular location">
    <subcellularLocation>
        <location evidence="1">Secreted</location>
        <location evidence="1">Extracellular space</location>
        <location evidence="1">Extracellular matrix</location>
    </subcellularLocation>
</comment>
<evidence type="ECO:0000256" key="19">
    <source>
        <dbReference type="PIRSR" id="PIRSR001191-1"/>
    </source>
</evidence>
<keyword evidence="6" id="KW-0645">Protease</keyword>
<sequence>MESLPFLLLLCAAFSCAFPADTRQKKEGDTQLIQKYLENYYGLKRDGESHIWKSNSPMTKKIKEMQGFFGLEVTGKLDSDILDLVPKCRCGVPDVAGFSTFAGEPKWAKQVLTYRILNYTPDLHPADVNAAIKKALSVWSSVTPLKFIKKDRGDADIMISFATRGHNDFIPFDGPGGSVAHAYAPGKDIGGDAHFDEDETWTKSTEGMNLFYVAAHEFGHSLGLFHSRDPNALTYPVYRKFDPSLFPLHQDDINGIQYLYGPSSNTYNNQRESTEIKDPTESKDPALPNTCGPNLTFDAVTTFHGEIMFFKDKHFWRKHPAVRTPDFNLISSFWPRLPPGVDAAYEIPEKDETVIFKGNEFWVVRGDTILPGYPKKVYTLGFSKDVNKIDAAFYNVNEGKTYYFIADKFWSYDRSQSMDRKSMLIRDAFPGINEKKVDAVFQHENFFYFFCGRKQFEFDPNKKRVTRLLKTNFWFLC</sequence>
<evidence type="ECO:0000256" key="25">
    <source>
        <dbReference type="SAM" id="MobiDB-lite"/>
    </source>
</evidence>
<feature type="binding site" evidence="21">
    <location>
        <position position="156"/>
    </location>
    <ligand>
        <name>Ca(2+)</name>
        <dbReference type="ChEBI" id="CHEBI:29108"/>
        <label>2</label>
    </ligand>
</feature>
<feature type="repeat" description="Hemopexin" evidence="24">
    <location>
        <begin position="288"/>
        <end position="337"/>
    </location>
</feature>
<dbReference type="InterPro" id="IPR018487">
    <property type="entry name" value="Hemopexin-like_repeat"/>
</dbReference>
<dbReference type="InterPro" id="IPR024079">
    <property type="entry name" value="MetalloPept_cat_dom_sf"/>
</dbReference>
<keyword evidence="12 21" id="KW-0106">Calcium</keyword>
<evidence type="ECO:0000313" key="29">
    <source>
        <dbReference type="Proteomes" id="UP000520535"/>
    </source>
</evidence>
<evidence type="ECO:0000256" key="2">
    <source>
        <dbReference type="ARBA" id="ARBA00010370"/>
    </source>
</evidence>
<keyword evidence="11 20" id="KW-0862">Zinc</keyword>
<evidence type="ECO:0000256" key="12">
    <source>
        <dbReference type="ARBA" id="ARBA00022837"/>
    </source>
</evidence>
<protein>
    <recommendedName>
        <fullName evidence="3">Collagenase 3</fullName>
    </recommendedName>
    <alternativeName>
        <fullName evidence="18">Matrix metalloproteinase-13</fullName>
    </alternativeName>
</protein>
<dbReference type="GO" id="GO:0030574">
    <property type="term" value="P:collagen catabolic process"/>
    <property type="evidence" value="ECO:0007669"/>
    <property type="project" value="UniProtKB-KW"/>
</dbReference>
<feature type="binding site" description="in inhibited form" evidence="21">
    <location>
        <position position="90"/>
    </location>
    <ligand>
        <name>Zn(2+)</name>
        <dbReference type="ChEBI" id="CHEBI:29105"/>
        <label>2</label>
        <note>catalytic</note>
    </ligand>
</feature>
<dbReference type="GO" id="GO:0030198">
    <property type="term" value="P:extracellular matrix organization"/>
    <property type="evidence" value="ECO:0007669"/>
    <property type="project" value="TreeGrafter"/>
</dbReference>
<dbReference type="InterPro" id="IPR000585">
    <property type="entry name" value="Hemopexin-like_dom"/>
</dbReference>
<dbReference type="GO" id="GO:0031012">
    <property type="term" value="C:extracellular matrix"/>
    <property type="evidence" value="ECO:0007669"/>
    <property type="project" value="InterPro"/>
</dbReference>
<feature type="signal peptide" evidence="26">
    <location>
        <begin position="1"/>
        <end position="17"/>
    </location>
</feature>
<gene>
    <name evidence="28" type="primary">Mmp3_1</name>
    <name evidence="28" type="ORF">BRALEP_R01801</name>
</gene>
<feature type="region of interest" description="Disordered" evidence="25">
    <location>
        <begin position="267"/>
        <end position="288"/>
    </location>
</feature>
<keyword evidence="14" id="KW-0177">Collagen degradation</keyword>
<evidence type="ECO:0000256" key="1">
    <source>
        <dbReference type="ARBA" id="ARBA00004498"/>
    </source>
</evidence>
<dbReference type="InterPro" id="IPR021190">
    <property type="entry name" value="Pept_M10A"/>
</dbReference>
<dbReference type="SUPFAM" id="SSF50923">
    <property type="entry name" value="Hemopexin-like domain"/>
    <property type="match status" value="1"/>
</dbReference>
<dbReference type="SMART" id="SM00120">
    <property type="entry name" value="HX"/>
    <property type="match status" value="4"/>
</dbReference>
<feature type="binding site" evidence="21">
    <location>
        <position position="344"/>
    </location>
    <ligand>
        <name>Ca(2+)</name>
        <dbReference type="ChEBI" id="CHEBI:29108"/>
        <label>5</label>
    </ligand>
</feature>
<evidence type="ECO:0000256" key="6">
    <source>
        <dbReference type="ARBA" id="ARBA00022670"/>
    </source>
</evidence>
<keyword evidence="13" id="KW-0482">Metalloprotease</keyword>
<dbReference type="InterPro" id="IPR006026">
    <property type="entry name" value="Peptidase_Metallo"/>
</dbReference>
<evidence type="ECO:0000256" key="18">
    <source>
        <dbReference type="ARBA" id="ARBA00031807"/>
    </source>
</evidence>
<dbReference type="FunFam" id="3.40.390.10:FF:000007">
    <property type="entry name" value="Collagenase 3"/>
    <property type="match status" value="1"/>
</dbReference>
<evidence type="ECO:0000256" key="21">
    <source>
        <dbReference type="PIRSR" id="PIRSR621190-2"/>
    </source>
</evidence>
<dbReference type="PROSITE" id="PS51642">
    <property type="entry name" value="HEMOPEXIN_2"/>
    <property type="match status" value="4"/>
</dbReference>
<evidence type="ECO:0000256" key="9">
    <source>
        <dbReference type="ARBA" id="ARBA00022737"/>
    </source>
</evidence>
<dbReference type="InterPro" id="IPR018486">
    <property type="entry name" value="Hemopexin_CS"/>
</dbReference>
<dbReference type="PANTHER" id="PTHR10201:SF165">
    <property type="entry name" value="COLLAGENASE 3"/>
    <property type="match status" value="1"/>
</dbReference>